<dbReference type="EMBL" id="LGGN01000426">
    <property type="protein sequence ID" value="KUK74461.1"/>
    <property type="molecule type" value="Genomic_DNA"/>
</dbReference>
<dbReference type="SUPFAM" id="SSF51658">
    <property type="entry name" value="Xylose isomerase-like"/>
    <property type="match status" value="1"/>
</dbReference>
<reference evidence="3" key="1">
    <citation type="journal article" date="2015" name="MBio">
        <title>Genome-Resolved Metagenomic Analysis Reveals Roles for Candidate Phyla and Other Microbial Community Members in Biogeochemical Transformations in Oil Reservoirs.</title>
        <authorList>
            <person name="Hu P."/>
            <person name="Tom L."/>
            <person name="Singh A."/>
            <person name="Thomas B.C."/>
            <person name="Baker B.J."/>
            <person name="Piceno Y.M."/>
            <person name="Andersen G.L."/>
            <person name="Banfield J.F."/>
        </authorList>
    </citation>
    <scope>NUCLEOTIDE SEQUENCE [LARGE SCALE GENOMIC DNA]</scope>
</reference>
<dbReference type="AlphaFoldDB" id="A0A101HCP5"/>
<dbReference type="Gene3D" id="3.20.20.150">
    <property type="entry name" value="Divalent-metal-dependent TIM barrel enzymes"/>
    <property type="match status" value="1"/>
</dbReference>
<dbReference type="PANTHER" id="PTHR12110:SF41">
    <property type="entry name" value="INOSOSE DEHYDRATASE"/>
    <property type="match status" value="1"/>
</dbReference>
<evidence type="ECO:0000313" key="3">
    <source>
        <dbReference type="Proteomes" id="UP000053860"/>
    </source>
</evidence>
<evidence type="ECO:0000313" key="2">
    <source>
        <dbReference type="EMBL" id="KUK74461.1"/>
    </source>
</evidence>
<dbReference type="PATRIC" id="fig|294710.3.peg.359"/>
<sequence length="263" mass="29585">LISAQDRPDPQPAPDSFEKFKVAMAGFSFVNFDLDKSLEMMEKCNVKYLCIKDFHLPLNSSDQEIADFHAKLASKGVTGYAVGPIYMRSEKEIDDAFAYAKRVGVKLIVGVPNYELLPYVEKKVKEYDFHFAIHLHGPDMPLYPDADDVWNHVKDLDPRIGMCLDVGHDTRNGKDPVEDLKKYQSRVFDIHIKDVTGASKAGYSVEIGRGIIDFPAFVRMLREVGYTGMCSLEHERNMKDPLQGIAESIGYFRGVIVATKISG</sequence>
<name>A0A101HCP5_9BACT</name>
<organism evidence="2 3">
    <name type="scientific">Proteiniphilum acetatigenes</name>
    <dbReference type="NCBI Taxonomy" id="294710"/>
    <lineage>
        <taxon>Bacteria</taxon>
        <taxon>Pseudomonadati</taxon>
        <taxon>Bacteroidota</taxon>
        <taxon>Bacteroidia</taxon>
        <taxon>Bacteroidales</taxon>
        <taxon>Dysgonomonadaceae</taxon>
        <taxon>Proteiniphilum</taxon>
    </lineage>
</organism>
<dbReference type="STRING" id="1123008.GCA_000380985_02682"/>
<dbReference type="PANTHER" id="PTHR12110">
    <property type="entry name" value="HYDROXYPYRUVATE ISOMERASE"/>
    <property type="match status" value="1"/>
</dbReference>
<dbReference type="Proteomes" id="UP000053860">
    <property type="component" value="Unassembled WGS sequence"/>
</dbReference>
<comment type="caution">
    <text evidence="2">The sequence shown here is derived from an EMBL/GenBank/DDBJ whole genome shotgun (WGS) entry which is preliminary data.</text>
</comment>
<dbReference type="InterPro" id="IPR036237">
    <property type="entry name" value="Xyl_isomerase-like_sf"/>
</dbReference>
<proteinExistence type="predicted"/>
<accession>A0A101HCP5</accession>
<dbReference type="Pfam" id="PF01261">
    <property type="entry name" value="AP_endonuc_2"/>
    <property type="match status" value="1"/>
</dbReference>
<feature type="domain" description="Xylose isomerase-like TIM barrel" evidence="1">
    <location>
        <begin position="60"/>
        <end position="253"/>
    </location>
</feature>
<dbReference type="InterPro" id="IPR013022">
    <property type="entry name" value="Xyl_isomerase-like_TIM-brl"/>
</dbReference>
<protein>
    <recommendedName>
        <fullName evidence="1">Xylose isomerase-like TIM barrel domain-containing protein</fullName>
    </recommendedName>
</protein>
<evidence type="ECO:0000259" key="1">
    <source>
        <dbReference type="Pfam" id="PF01261"/>
    </source>
</evidence>
<feature type="non-terminal residue" evidence="2">
    <location>
        <position position="1"/>
    </location>
</feature>
<gene>
    <name evidence="2" type="ORF">XD92_1652</name>
</gene>
<dbReference type="InterPro" id="IPR050312">
    <property type="entry name" value="IolE/XylAMocC-like"/>
</dbReference>